<dbReference type="EMBL" id="UINC01010114">
    <property type="protein sequence ID" value="SVA45116.1"/>
    <property type="molecule type" value="Genomic_DNA"/>
</dbReference>
<evidence type="ECO:0000313" key="1">
    <source>
        <dbReference type="EMBL" id="SVA45116.1"/>
    </source>
</evidence>
<dbReference type="AlphaFoldDB" id="A0A381VXV1"/>
<organism evidence="1">
    <name type="scientific">marine metagenome</name>
    <dbReference type="NCBI Taxonomy" id="408172"/>
    <lineage>
        <taxon>unclassified sequences</taxon>
        <taxon>metagenomes</taxon>
        <taxon>ecological metagenomes</taxon>
    </lineage>
</organism>
<feature type="non-terminal residue" evidence="1">
    <location>
        <position position="129"/>
    </location>
</feature>
<protein>
    <submittedName>
        <fullName evidence="1">Uncharacterized protein</fullName>
    </submittedName>
</protein>
<accession>A0A381VXV1</accession>
<name>A0A381VXV1_9ZZZZ</name>
<reference evidence="1" key="1">
    <citation type="submission" date="2018-05" db="EMBL/GenBank/DDBJ databases">
        <authorList>
            <person name="Lanie J.A."/>
            <person name="Ng W.-L."/>
            <person name="Kazmierczak K.M."/>
            <person name="Andrzejewski T.M."/>
            <person name="Davidsen T.M."/>
            <person name="Wayne K.J."/>
            <person name="Tettelin H."/>
            <person name="Glass J.I."/>
            <person name="Rusch D."/>
            <person name="Podicherti R."/>
            <person name="Tsui H.-C.T."/>
            <person name="Winkler M.E."/>
        </authorList>
    </citation>
    <scope>NUCLEOTIDE SEQUENCE</scope>
</reference>
<gene>
    <name evidence="1" type="ORF">METZ01_LOCUS97970</name>
</gene>
<proteinExistence type="predicted"/>
<sequence>MKRTTGIIVLSLATIMLFSTQAEAQRGGFGGRGGRGGFDRGQMEQMRARAETMQRADVAWLWTVMSFNMDLPDEQMVSIKNVLESTWDTKQTYISDALERDPDWKAMAEEMEEVEKLMGKQIENILSKD</sequence>